<dbReference type="EMBL" id="MU855714">
    <property type="protein sequence ID" value="KAK3900013.1"/>
    <property type="molecule type" value="Genomic_DNA"/>
</dbReference>
<feature type="transmembrane region" description="Helical" evidence="10">
    <location>
        <begin position="328"/>
        <end position="351"/>
    </location>
</feature>
<proteinExistence type="inferred from homology"/>
<dbReference type="GO" id="GO:0046513">
    <property type="term" value="P:ceramide biosynthetic process"/>
    <property type="evidence" value="ECO:0007669"/>
    <property type="project" value="InterPro"/>
</dbReference>
<evidence type="ECO:0000256" key="3">
    <source>
        <dbReference type="ARBA" id="ARBA00022679"/>
    </source>
</evidence>
<dbReference type="InterPro" id="IPR006634">
    <property type="entry name" value="TLC-dom"/>
</dbReference>
<protein>
    <submittedName>
        <fullName evidence="12">Sphingosine N-acyltransferase LAG1</fullName>
    </submittedName>
</protein>
<evidence type="ECO:0000256" key="1">
    <source>
        <dbReference type="ARBA" id="ARBA00004477"/>
    </source>
</evidence>
<evidence type="ECO:0000256" key="10">
    <source>
        <dbReference type="SAM" id="Phobius"/>
    </source>
</evidence>
<evidence type="ECO:0000313" key="12">
    <source>
        <dbReference type="EMBL" id="KAK3900013.1"/>
    </source>
</evidence>
<keyword evidence="3" id="KW-0808">Transferase</keyword>
<dbReference type="PANTHER" id="PTHR12560">
    <property type="entry name" value="LONGEVITY ASSURANCE FACTOR 1 LAG1"/>
    <property type="match status" value="1"/>
</dbReference>
<evidence type="ECO:0000256" key="7">
    <source>
        <dbReference type="ARBA" id="ARBA00023136"/>
    </source>
</evidence>
<evidence type="ECO:0000259" key="11">
    <source>
        <dbReference type="PROSITE" id="PS50922"/>
    </source>
</evidence>
<dbReference type="SMART" id="SM00724">
    <property type="entry name" value="TLC"/>
    <property type="match status" value="1"/>
</dbReference>
<reference evidence="12" key="1">
    <citation type="journal article" date="2023" name="Mol. Phylogenet. Evol.">
        <title>Genome-scale phylogeny and comparative genomics of the fungal order Sordariales.</title>
        <authorList>
            <person name="Hensen N."/>
            <person name="Bonometti L."/>
            <person name="Westerberg I."/>
            <person name="Brannstrom I.O."/>
            <person name="Guillou S."/>
            <person name="Cros-Aarteil S."/>
            <person name="Calhoun S."/>
            <person name="Haridas S."/>
            <person name="Kuo A."/>
            <person name="Mondo S."/>
            <person name="Pangilinan J."/>
            <person name="Riley R."/>
            <person name="LaButti K."/>
            <person name="Andreopoulos B."/>
            <person name="Lipzen A."/>
            <person name="Chen C."/>
            <person name="Yan M."/>
            <person name="Daum C."/>
            <person name="Ng V."/>
            <person name="Clum A."/>
            <person name="Steindorff A."/>
            <person name="Ohm R.A."/>
            <person name="Martin F."/>
            <person name="Silar P."/>
            <person name="Natvig D.O."/>
            <person name="Lalanne C."/>
            <person name="Gautier V."/>
            <person name="Ament-Velasquez S.L."/>
            <person name="Kruys A."/>
            <person name="Hutchinson M.I."/>
            <person name="Powell A.J."/>
            <person name="Barry K."/>
            <person name="Miller A.N."/>
            <person name="Grigoriev I.V."/>
            <person name="Debuchy R."/>
            <person name="Gladieux P."/>
            <person name="Hiltunen Thoren M."/>
            <person name="Johannesson H."/>
        </authorList>
    </citation>
    <scope>NUCLEOTIDE SEQUENCE</scope>
    <source>
        <strain evidence="12">CBS 103.79</strain>
    </source>
</reference>
<dbReference type="Proteomes" id="UP001303889">
    <property type="component" value="Unassembled WGS sequence"/>
</dbReference>
<gene>
    <name evidence="12" type="ORF">C8A05DRAFT_46052</name>
</gene>
<dbReference type="Pfam" id="PF03798">
    <property type="entry name" value="TRAM_LAG1_CLN8"/>
    <property type="match status" value="1"/>
</dbReference>
<evidence type="ECO:0000256" key="4">
    <source>
        <dbReference type="ARBA" id="ARBA00022692"/>
    </source>
</evidence>
<name>A0AAN6MH49_9PEZI</name>
<dbReference type="PANTHER" id="PTHR12560:SF11">
    <property type="entry name" value="CERAMIDE SYNTHASE LAC1-RELATED"/>
    <property type="match status" value="1"/>
</dbReference>
<keyword evidence="5" id="KW-0256">Endoplasmic reticulum</keyword>
<comment type="subcellular location">
    <subcellularLocation>
        <location evidence="1">Endoplasmic reticulum membrane</location>
        <topology evidence="1">Multi-pass membrane protein</topology>
    </subcellularLocation>
</comment>
<organism evidence="12 13">
    <name type="scientific">Staphylotrichum tortipilum</name>
    <dbReference type="NCBI Taxonomy" id="2831512"/>
    <lineage>
        <taxon>Eukaryota</taxon>
        <taxon>Fungi</taxon>
        <taxon>Dikarya</taxon>
        <taxon>Ascomycota</taxon>
        <taxon>Pezizomycotina</taxon>
        <taxon>Sordariomycetes</taxon>
        <taxon>Sordariomycetidae</taxon>
        <taxon>Sordariales</taxon>
        <taxon>Chaetomiaceae</taxon>
        <taxon>Staphylotrichum</taxon>
    </lineage>
</organism>
<reference evidence="12" key="2">
    <citation type="submission" date="2023-05" db="EMBL/GenBank/DDBJ databases">
        <authorList>
            <consortium name="Lawrence Berkeley National Laboratory"/>
            <person name="Steindorff A."/>
            <person name="Hensen N."/>
            <person name="Bonometti L."/>
            <person name="Westerberg I."/>
            <person name="Brannstrom I.O."/>
            <person name="Guillou S."/>
            <person name="Cros-Aarteil S."/>
            <person name="Calhoun S."/>
            <person name="Haridas S."/>
            <person name="Kuo A."/>
            <person name="Mondo S."/>
            <person name="Pangilinan J."/>
            <person name="Riley R."/>
            <person name="Labutti K."/>
            <person name="Andreopoulos B."/>
            <person name="Lipzen A."/>
            <person name="Chen C."/>
            <person name="Yanf M."/>
            <person name="Daum C."/>
            <person name="Ng V."/>
            <person name="Clum A."/>
            <person name="Ohm R."/>
            <person name="Martin F."/>
            <person name="Silar P."/>
            <person name="Natvig D."/>
            <person name="Lalanne C."/>
            <person name="Gautier V."/>
            <person name="Ament-Velasquez S.L."/>
            <person name="Kruys A."/>
            <person name="Hutchinson M.I."/>
            <person name="Powell A.J."/>
            <person name="Barry K."/>
            <person name="Miller A.N."/>
            <person name="Grigoriev I.V."/>
            <person name="Debuchy R."/>
            <person name="Gladieux P."/>
            <person name="Thoren M.H."/>
            <person name="Johannesson H."/>
        </authorList>
    </citation>
    <scope>NUCLEOTIDE SEQUENCE</scope>
    <source>
        <strain evidence="12">CBS 103.79</strain>
    </source>
</reference>
<dbReference type="InterPro" id="IPR016439">
    <property type="entry name" value="Lag1/Lac1-like"/>
</dbReference>
<dbReference type="PROSITE" id="PS50922">
    <property type="entry name" value="TLC"/>
    <property type="match status" value="1"/>
</dbReference>
<dbReference type="GO" id="GO:0050291">
    <property type="term" value="F:sphingosine N-acyltransferase activity"/>
    <property type="evidence" value="ECO:0007669"/>
    <property type="project" value="InterPro"/>
</dbReference>
<keyword evidence="6 10" id="KW-1133">Transmembrane helix</keyword>
<comment type="caution">
    <text evidence="12">The sequence shown here is derived from an EMBL/GenBank/DDBJ whole genome shotgun (WGS) entry which is preliminary data.</text>
</comment>
<accession>A0AAN6MH49</accession>
<evidence type="ECO:0000256" key="6">
    <source>
        <dbReference type="ARBA" id="ARBA00022989"/>
    </source>
</evidence>
<evidence type="ECO:0000256" key="2">
    <source>
        <dbReference type="ARBA" id="ARBA00009808"/>
    </source>
</evidence>
<evidence type="ECO:0000256" key="9">
    <source>
        <dbReference type="PROSITE-ProRule" id="PRU00205"/>
    </source>
</evidence>
<keyword evidence="7 9" id="KW-0472">Membrane</keyword>
<feature type="transmembrane region" description="Helical" evidence="10">
    <location>
        <begin position="376"/>
        <end position="397"/>
    </location>
</feature>
<comment type="similarity">
    <text evidence="2">Belongs to the sphingosine N-acyltransferase family.</text>
</comment>
<sequence length="453" mass="50815">MAGTEPFPLLSTSVGPLDTPADHGRFWNRHAAKLKPRQSITLPSTEYACPVGRRSGAAAAASAARRQSCTKPRHAASSRPRSSQSAAMVDSVLLRLLTRRTWALPLTVLLAVLATYAANPAESSIAHPFIFLSYPSPAAADGHRYYGKGTRDFAFVAFYTVFLSFTREFVMHEVLLPLARLCGVRSCGKQARFMEQTYTACYTAVSGPLGLYAMKRTPGLWYFRSRGMFEGFPHEELDGVFKFYYLFQAAFWAQQAIVMLLGQEKPRKDFKELISHHVVTIGLIYFSFRYHFTHIGIAIYITHDISDFFLAVSKSLNYLDHPAQSYSFALCIAVWIYLRHYLNIGILYAIATEDSDIGLFYLDAATGQYQCRYVQLGTFALLAALQGLNLFWLYCLFRSAYRFVVLGVAKDDRSEAEESEVEEDAVEEKGRLVVEKGGDEKVVVEGEKMDGSR</sequence>
<keyword evidence="4 9" id="KW-0812">Transmembrane</keyword>
<keyword evidence="13" id="KW-1185">Reference proteome</keyword>
<feature type="domain" description="TLC" evidence="11">
    <location>
        <begin position="188"/>
        <end position="405"/>
    </location>
</feature>
<evidence type="ECO:0000256" key="8">
    <source>
        <dbReference type="ARBA" id="ARBA00023180"/>
    </source>
</evidence>
<keyword evidence="8" id="KW-0325">Glycoprotein</keyword>
<dbReference type="AlphaFoldDB" id="A0AAN6MH49"/>
<evidence type="ECO:0000313" key="13">
    <source>
        <dbReference type="Proteomes" id="UP001303889"/>
    </source>
</evidence>
<evidence type="ECO:0000256" key="5">
    <source>
        <dbReference type="ARBA" id="ARBA00022824"/>
    </source>
</evidence>
<feature type="transmembrane region" description="Helical" evidence="10">
    <location>
        <begin position="297"/>
        <end position="316"/>
    </location>
</feature>
<dbReference type="GO" id="GO:0005789">
    <property type="term" value="C:endoplasmic reticulum membrane"/>
    <property type="evidence" value="ECO:0007669"/>
    <property type="project" value="UniProtKB-SubCell"/>
</dbReference>